<dbReference type="InterPro" id="IPR041916">
    <property type="entry name" value="Anti_sigma_zinc_sf"/>
</dbReference>
<dbReference type="RefSeq" id="WP_274198287.1">
    <property type="nucleotide sequence ID" value="NZ_JAQZAO010000001.1"/>
</dbReference>
<keyword evidence="4" id="KW-0472">Membrane</keyword>
<keyword evidence="7" id="KW-1185">Reference proteome</keyword>
<dbReference type="InterPro" id="IPR027383">
    <property type="entry name" value="Znf_put"/>
</dbReference>
<name>A0ABT5SLK1_9PSEU</name>
<sequence>MTTGPGGPLHDRLREQLGAYALGQLEGAERDEVATHLDTCPACRAELAALAPLAGPLARIDPDAPHAVADEPTAARPGAPDGFAGVLDRLRREPGDEAGLRDDVDGEAGDGPGAVSPAVPLHARGTATRRRAVRPVLAAAAAAVIGLAGVGIGLAVAGAGEPDVEPVTVQALDPAVRASAGTIDHTWGVEMVLTGSGFAEGQVYEVTVLDRGGRPVPAGAFRGTGPTEMVCRLNSSVLREQAGGFVVTDADGDEVLRSQFS</sequence>
<feature type="region of interest" description="Disordered" evidence="3">
    <location>
        <begin position="62"/>
        <end position="120"/>
    </location>
</feature>
<evidence type="ECO:0000256" key="3">
    <source>
        <dbReference type="SAM" id="MobiDB-lite"/>
    </source>
</evidence>
<feature type="compositionally biased region" description="Basic and acidic residues" evidence="3">
    <location>
        <begin position="88"/>
        <end position="103"/>
    </location>
</feature>
<dbReference type="Proteomes" id="UP001300763">
    <property type="component" value="Unassembled WGS sequence"/>
</dbReference>
<keyword evidence="4" id="KW-1133">Transmembrane helix</keyword>
<proteinExistence type="predicted"/>
<evidence type="ECO:0000256" key="1">
    <source>
        <dbReference type="ARBA" id="ARBA00023015"/>
    </source>
</evidence>
<evidence type="ECO:0000256" key="2">
    <source>
        <dbReference type="ARBA" id="ARBA00023163"/>
    </source>
</evidence>
<protein>
    <submittedName>
        <fullName evidence="6">Zf-HC2 domain-containing protein</fullName>
    </submittedName>
</protein>
<reference evidence="6 7" key="1">
    <citation type="submission" date="2023-02" db="EMBL/GenBank/DDBJ databases">
        <title>Genome sequencing required for Actinomycetospora new species description.</title>
        <authorList>
            <person name="Saimee Y."/>
            <person name="Duangmal K."/>
        </authorList>
    </citation>
    <scope>NUCLEOTIDE SEQUENCE [LARGE SCALE GENOMIC DNA]</scope>
    <source>
        <strain evidence="6 7">DW7H6</strain>
    </source>
</reference>
<evidence type="ECO:0000259" key="5">
    <source>
        <dbReference type="Pfam" id="PF13490"/>
    </source>
</evidence>
<dbReference type="Gene3D" id="1.10.10.1320">
    <property type="entry name" value="Anti-sigma factor, zinc-finger domain"/>
    <property type="match status" value="1"/>
</dbReference>
<feature type="domain" description="Putative zinc-finger" evidence="5">
    <location>
        <begin position="13"/>
        <end position="44"/>
    </location>
</feature>
<dbReference type="EMBL" id="JAQZAO010000001">
    <property type="protein sequence ID" value="MDD7963719.1"/>
    <property type="molecule type" value="Genomic_DNA"/>
</dbReference>
<evidence type="ECO:0000313" key="7">
    <source>
        <dbReference type="Proteomes" id="UP001300763"/>
    </source>
</evidence>
<dbReference type="Pfam" id="PF13490">
    <property type="entry name" value="zf-HC2"/>
    <property type="match status" value="1"/>
</dbReference>
<accession>A0ABT5SLK1</accession>
<keyword evidence="2" id="KW-0804">Transcription</keyword>
<keyword evidence="4" id="KW-0812">Transmembrane</keyword>
<keyword evidence="1" id="KW-0805">Transcription regulation</keyword>
<gene>
    <name evidence="6" type="ORF">PGB27_00025</name>
</gene>
<evidence type="ECO:0000256" key="4">
    <source>
        <dbReference type="SAM" id="Phobius"/>
    </source>
</evidence>
<comment type="caution">
    <text evidence="6">The sequence shown here is derived from an EMBL/GenBank/DDBJ whole genome shotgun (WGS) entry which is preliminary data.</text>
</comment>
<evidence type="ECO:0000313" key="6">
    <source>
        <dbReference type="EMBL" id="MDD7963719.1"/>
    </source>
</evidence>
<organism evidence="6 7">
    <name type="scientific">Actinomycetospora lemnae</name>
    <dbReference type="NCBI Taxonomy" id="3019891"/>
    <lineage>
        <taxon>Bacteria</taxon>
        <taxon>Bacillati</taxon>
        <taxon>Actinomycetota</taxon>
        <taxon>Actinomycetes</taxon>
        <taxon>Pseudonocardiales</taxon>
        <taxon>Pseudonocardiaceae</taxon>
        <taxon>Actinomycetospora</taxon>
    </lineage>
</organism>
<feature type="transmembrane region" description="Helical" evidence="4">
    <location>
        <begin position="136"/>
        <end position="160"/>
    </location>
</feature>